<dbReference type="EMBL" id="ML987199">
    <property type="protein sequence ID" value="KAF2246184.1"/>
    <property type="molecule type" value="Genomic_DNA"/>
</dbReference>
<feature type="compositionally biased region" description="Acidic residues" evidence="1">
    <location>
        <begin position="127"/>
        <end position="145"/>
    </location>
</feature>
<feature type="compositionally biased region" description="Basic and acidic residues" evidence="1">
    <location>
        <begin position="474"/>
        <end position="497"/>
    </location>
</feature>
<feature type="region of interest" description="Disordered" evidence="1">
    <location>
        <begin position="284"/>
        <end position="501"/>
    </location>
</feature>
<keyword evidence="2" id="KW-1133">Transmembrane helix</keyword>
<feature type="region of interest" description="Disordered" evidence="1">
    <location>
        <begin position="569"/>
        <end position="700"/>
    </location>
</feature>
<feature type="compositionally biased region" description="Basic and acidic residues" evidence="1">
    <location>
        <begin position="601"/>
        <end position="612"/>
    </location>
</feature>
<name>A0A6A6I6K4_9PLEO</name>
<keyword evidence="2" id="KW-0472">Membrane</keyword>
<reference evidence="3" key="1">
    <citation type="journal article" date="2020" name="Stud. Mycol.">
        <title>101 Dothideomycetes genomes: a test case for predicting lifestyles and emergence of pathogens.</title>
        <authorList>
            <person name="Haridas S."/>
            <person name="Albert R."/>
            <person name="Binder M."/>
            <person name="Bloem J."/>
            <person name="Labutti K."/>
            <person name="Salamov A."/>
            <person name="Andreopoulos B."/>
            <person name="Baker S."/>
            <person name="Barry K."/>
            <person name="Bills G."/>
            <person name="Bluhm B."/>
            <person name="Cannon C."/>
            <person name="Castanera R."/>
            <person name="Culley D."/>
            <person name="Daum C."/>
            <person name="Ezra D."/>
            <person name="Gonzalez J."/>
            <person name="Henrissat B."/>
            <person name="Kuo A."/>
            <person name="Liang C."/>
            <person name="Lipzen A."/>
            <person name="Lutzoni F."/>
            <person name="Magnuson J."/>
            <person name="Mondo S."/>
            <person name="Nolan M."/>
            <person name="Ohm R."/>
            <person name="Pangilinan J."/>
            <person name="Park H.-J."/>
            <person name="Ramirez L."/>
            <person name="Alfaro M."/>
            <person name="Sun H."/>
            <person name="Tritt A."/>
            <person name="Yoshinaga Y."/>
            <person name="Zwiers L.-H."/>
            <person name="Turgeon B."/>
            <person name="Goodwin S."/>
            <person name="Spatafora J."/>
            <person name="Crous P."/>
            <person name="Grigoriev I."/>
        </authorList>
    </citation>
    <scope>NUCLEOTIDE SEQUENCE</scope>
    <source>
        <strain evidence="3">CBS 122368</strain>
    </source>
</reference>
<accession>A0A6A6I6K4</accession>
<keyword evidence="2" id="KW-0812">Transmembrane</keyword>
<feature type="compositionally biased region" description="Basic and acidic residues" evidence="1">
    <location>
        <begin position="377"/>
        <end position="389"/>
    </location>
</feature>
<sequence>MLTYLFPPDPLTTKWVLGFTLILCLALFLHAWFERCKISNLLDEVGDQRNNIRTNRVMIHLSGAFLKQRLLHHQQRIEQLERVQVQALGQREVGGGLQVVRQQQEGAGASARVWNRICVHGERSDDGSGESDGDGDRDDEDGEPDEEKKEEENACPPPPAYAESVAEDDNEPQRSSSGDEIYGNAAPPYSKAYYLFNRNCGQFVDSSRLYAQRFLLALDDYWYPFTDPYPPHDPEGPTKPRVGADSRFHRSKSGLLSWPTGLPSKLSGPHAIIKGKDGIDYDTGDLKQYHQNHGNLRPGWLPSSSPGDSERGNRREKKGSQERGQRVQASDKLARKSNRESKSGDEMGKAKSKESQEVGGSVRLSNRLARKSNVGARSRDEPANKKSQDADQDLYLDPPPSVRLRGGGGGKQDNNNAHYSPTSDGVYAYFAHSPRKPHEDPETSLRGPDTCASPPVGIYDYWPPVSPSTSPTPDNRDYDSAEVAYAREPRRKERPALDEDATLEELLKEAWGGHEEEAAEETDWQWDLYDEFSLVRDTATDAFVPNEQQQRQFEEEKLLFARYGDLLPNPYQTEARQPEPERSHLLPQRKSQTIHRHGYKQHADQHAERQEPMPHPTSHHNLLAHHGYQTPSSSSARSLYSLPTPWPQDQPEARSSLSLFPPAFDPNTTARPPTSQFMDRGTSAGRDTPKRRKTQDPVRPHCLLCDAVEGRYLSAADPDSDKRQAEESVRIHLNMRGALNQQNEDGPPAPPNRRQSRPYYSPLIAYPGGAPTHKERVLAEVQEEPDESVARNVELLRQALEHLMM</sequence>
<evidence type="ECO:0000313" key="4">
    <source>
        <dbReference type="Proteomes" id="UP000800094"/>
    </source>
</evidence>
<evidence type="ECO:0000313" key="3">
    <source>
        <dbReference type="EMBL" id="KAF2246184.1"/>
    </source>
</evidence>
<dbReference type="Proteomes" id="UP000800094">
    <property type="component" value="Unassembled WGS sequence"/>
</dbReference>
<feature type="compositionally biased region" description="Basic and acidic residues" evidence="1">
    <location>
        <begin position="332"/>
        <end position="356"/>
    </location>
</feature>
<keyword evidence="4" id="KW-1185">Reference proteome</keyword>
<feature type="compositionally biased region" description="Low complexity" evidence="1">
    <location>
        <begin position="632"/>
        <end position="641"/>
    </location>
</feature>
<dbReference type="RefSeq" id="XP_033681188.1">
    <property type="nucleotide sequence ID" value="XM_033833680.1"/>
</dbReference>
<feature type="transmembrane region" description="Helical" evidence="2">
    <location>
        <begin position="15"/>
        <end position="33"/>
    </location>
</feature>
<organism evidence="3 4">
    <name type="scientific">Trematosphaeria pertusa</name>
    <dbReference type="NCBI Taxonomy" id="390896"/>
    <lineage>
        <taxon>Eukaryota</taxon>
        <taxon>Fungi</taxon>
        <taxon>Dikarya</taxon>
        <taxon>Ascomycota</taxon>
        <taxon>Pezizomycotina</taxon>
        <taxon>Dothideomycetes</taxon>
        <taxon>Pleosporomycetidae</taxon>
        <taxon>Pleosporales</taxon>
        <taxon>Massarineae</taxon>
        <taxon>Trematosphaeriaceae</taxon>
        <taxon>Trematosphaeria</taxon>
    </lineage>
</organism>
<feature type="compositionally biased region" description="Polar residues" evidence="1">
    <location>
        <begin position="412"/>
        <end position="423"/>
    </location>
</feature>
<dbReference type="GeneID" id="54587010"/>
<feature type="compositionally biased region" description="Polar residues" evidence="1">
    <location>
        <begin position="666"/>
        <end position="677"/>
    </location>
</feature>
<feature type="region of interest" description="Disordered" evidence="1">
    <location>
        <begin position="121"/>
        <end position="183"/>
    </location>
</feature>
<evidence type="ECO:0000256" key="2">
    <source>
        <dbReference type="SAM" id="Phobius"/>
    </source>
</evidence>
<gene>
    <name evidence="3" type="ORF">BU26DRAFT_567679</name>
</gene>
<protein>
    <submittedName>
        <fullName evidence="3">Uncharacterized protein</fullName>
    </submittedName>
</protein>
<dbReference type="AlphaFoldDB" id="A0A6A6I6K4"/>
<proteinExistence type="predicted"/>
<feature type="compositionally biased region" description="Basic and acidic residues" evidence="1">
    <location>
        <begin position="308"/>
        <end position="325"/>
    </location>
</feature>
<feature type="region of interest" description="Disordered" evidence="1">
    <location>
        <begin position="737"/>
        <end position="770"/>
    </location>
</feature>
<evidence type="ECO:0000256" key="1">
    <source>
        <dbReference type="SAM" id="MobiDB-lite"/>
    </source>
</evidence>